<dbReference type="Pfam" id="PF00091">
    <property type="entry name" value="Tubulin"/>
    <property type="match status" value="1"/>
</dbReference>
<keyword evidence="8" id="KW-1185">Reference proteome</keyword>
<reference evidence="7" key="1">
    <citation type="submission" date="2013-10" db="EMBL/GenBank/DDBJ databases">
        <title>Genomic analysis of the causative agents of coccidiosis in chickens.</title>
        <authorList>
            <person name="Reid A.J."/>
            <person name="Blake D."/>
            <person name="Billington K."/>
            <person name="Browne H."/>
            <person name="Dunn M."/>
            <person name="Hung S."/>
            <person name="Kawahara F."/>
            <person name="Miranda-Saavedra D."/>
            <person name="Mourier T."/>
            <person name="Nagra H."/>
            <person name="Otto T.D."/>
            <person name="Rawlings N."/>
            <person name="Sanchez A."/>
            <person name="Sanders M."/>
            <person name="Subramaniam C."/>
            <person name="Tay Y."/>
            <person name="Dear P."/>
            <person name="Doerig C."/>
            <person name="Gruber A."/>
            <person name="Parkinson J."/>
            <person name="Shirley M."/>
            <person name="Wan K.L."/>
            <person name="Berriman M."/>
            <person name="Tomley F."/>
            <person name="Pain A."/>
        </authorList>
    </citation>
    <scope>NUCLEOTIDE SEQUENCE [LARGE SCALE GENOMIC DNA]</scope>
    <source>
        <strain evidence="7">Weybridge</strain>
    </source>
</reference>
<sequence>MVRQIISLHLGQAGLRSGAALWDLLLDEQGLNYEGFLRQDAFCGSLGPPTWVPPLKDAHLGVPGAPWVPSLIPGGLGGLGAPLGAPEATDRVPNAADTFFSETDTGKRVPRCVLLDLDYECRDTLLHSCLGGLFSPQCFVTGKEDGVLCMRSLGGGTGSGFGLIK</sequence>
<dbReference type="AlphaFoldDB" id="U6MD36"/>
<keyword evidence="2 5" id="KW-0493">Microtubule</keyword>
<dbReference type="RefSeq" id="XP_013337029.1">
    <property type="nucleotide sequence ID" value="XM_013481575.1"/>
</dbReference>
<dbReference type="VEuPathDB" id="ToxoDB:EMWEY_00030080"/>
<dbReference type="PRINTS" id="PR01161">
    <property type="entry name" value="TUBULIN"/>
</dbReference>
<dbReference type="SUPFAM" id="SSF52490">
    <property type="entry name" value="Tubulin nucleotide-binding domain-like"/>
    <property type="match status" value="2"/>
</dbReference>
<dbReference type="Proteomes" id="UP000030763">
    <property type="component" value="Unassembled WGS sequence"/>
</dbReference>
<organism evidence="7 8">
    <name type="scientific">Eimeria maxima</name>
    <name type="common">Coccidian parasite</name>
    <dbReference type="NCBI Taxonomy" id="5804"/>
    <lineage>
        <taxon>Eukaryota</taxon>
        <taxon>Sar</taxon>
        <taxon>Alveolata</taxon>
        <taxon>Apicomplexa</taxon>
        <taxon>Conoidasida</taxon>
        <taxon>Coccidia</taxon>
        <taxon>Eucoccidiorida</taxon>
        <taxon>Eimeriorina</taxon>
        <taxon>Eimeriidae</taxon>
        <taxon>Eimeria</taxon>
    </lineage>
</organism>
<name>U6MD36_EIMMA</name>
<dbReference type="InterPro" id="IPR000217">
    <property type="entry name" value="Tubulin"/>
</dbReference>
<accession>U6MD36</accession>
<evidence type="ECO:0000256" key="5">
    <source>
        <dbReference type="RuleBase" id="RU000352"/>
    </source>
</evidence>
<dbReference type="OMA" id="QVISIHT"/>
<evidence type="ECO:0000313" key="8">
    <source>
        <dbReference type="Proteomes" id="UP000030763"/>
    </source>
</evidence>
<reference evidence="7" key="2">
    <citation type="submission" date="2013-10" db="EMBL/GenBank/DDBJ databases">
        <authorList>
            <person name="Aslett M."/>
        </authorList>
    </citation>
    <scope>NUCLEOTIDE SEQUENCE [LARGE SCALE GENOMIC DNA]</scope>
    <source>
        <strain evidence="7">Weybridge</strain>
    </source>
</reference>
<proteinExistence type="inferred from homology"/>
<evidence type="ECO:0000256" key="3">
    <source>
        <dbReference type="ARBA" id="ARBA00022741"/>
    </source>
</evidence>
<gene>
    <name evidence="7" type="ORF">EMWEY_00030080</name>
</gene>
<evidence type="ECO:0000256" key="1">
    <source>
        <dbReference type="ARBA" id="ARBA00009636"/>
    </source>
</evidence>
<evidence type="ECO:0000259" key="6">
    <source>
        <dbReference type="Pfam" id="PF00091"/>
    </source>
</evidence>
<dbReference type="InterPro" id="IPR036525">
    <property type="entry name" value="Tubulin/FtsZ_GTPase_sf"/>
</dbReference>
<dbReference type="PROSITE" id="PS00227">
    <property type="entry name" value="TUBULIN"/>
    <property type="match status" value="1"/>
</dbReference>
<dbReference type="PANTHER" id="PTHR11588">
    <property type="entry name" value="TUBULIN"/>
    <property type="match status" value="1"/>
</dbReference>
<dbReference type="GO" id="GO:0007017">
    <property type="term" value="P:microtubule-based process"/>
    <property type="evidence" value="ECO:0007669"/>
    <property type="project" value="InterPro"/>
</dbReference>
<dbReference type="OrthoDB" id="1662883at2759"/>
<dbReference type="InterPro" id="IPR003008">
    <property type="entry name" value="Tubulin_FtsZ_GTPase"/>
</dbReference>
<dbReference type="GO" id="GO:0005874">
    <property type="term" value="C:microtubule"/>
    <property type="evidence" value="ECO:0007669"/>
    <property type="project" value="UniProtKB-KW"/>
</dbReference>
<dbReference type="EMBL" id="HG721839">
    <property type="protein sequence ID" value="CDJ60379.1"/>
    <property type="molecule type" value="Genomic_DNA"/>
</dbReference>
<evidence type="ECO:0000256" key="4">
    <source>
        <dbReference type="ARBA" id="ARBA00023134"/>
    </source>
</evidence>
<feature type="domain" description="Tubulin/FtsZ GTPase" evidence="6">
    <location>
        <begin position="4"/>
        <end position="145"/>
    </location>
</feature>
<evidence type="ECO:0000313" key="7">
    <source>
        <dbReference type="EMBL" id="CDJ60379.1"/>
    </source>
</evidence>
<dbReference type="GeneID" id="25336994"/>
<keyword evidence="4 5" id="KW-0342">GTP-binding</keyword>
<dbReference type="InterPro" id="IPR017975">
    <property type="entry name" value="Tubulin_CS"/>
</dbReference>
<dbReference type="GO" id="GO:0005525">
    <property type="term" value="F:GTP binding"/>
    <property type="evidence" value="ECO:0007669"/>
    <property type="project" value="UniProtKB-UniRule"/>
</dbReference>
<protein>
    <submittedName>
        <fullName evidence="7">RE44641p, related</fullName>
    </submittedName>
</protein>
<evidence type="ECO:0000256" key="2">
    <source>
        <dbReference type="ARBA" id="ARBA00022701"/>
    </source>
</evidence>
<comment type="similarity">
    <text evidence="1 5">Belongs to the tubulin family.</text>
</comment>
<dbReference type="Gene3D" id="3.40.50.1440">
    <property type="entry name" value="Tubulin/FtsZ, GTPase domain"/>
    <property type="match status" value="1"/>
</dbReference>
<keyword evidence="3 5" id="KW-0547">Nucleotide-binding</keyword>